<keyword evidence="1" id="KW-0175">Coiled coil</keyword>
<evidence type="ECO:0000256" key="1">
    <source>
        <dbReference type="SAM" id="Coils"/>
    </source>
</evidence>
<name>A0A8H6W1E3_MYCCL</name>
<dbReference type="OrthoDB" id="3237105at2759"/>
<accession>A0A8H6W1E3</accession>
<protein>
    <submittedName>
        <fullName evidence="3">Uncharacterized protein</fullName>
    </submittedName>
</protein>
<dbReference type="PANTHER" id="PTHR33096">
    <property type="entry name" value="CXC2 DOMAIN-CONTAINING PROTEIN"/>
    <property type="match status" value="1"/>
</dbReference>
<gene>
    <name evidence="3" type="ORF">HMN09_01125500</name>
</gene>
<keyword evidence="4" id="KW-1185">Reference proteome</keyword>
<dbReference type="PANTHER" id="PTHR33096:SF1">
    <property type="entry name" value="CXC1-LIKE CYSTEINE CLUSTER ASSOCIATED WITH KDZ TRANSPOSASES DOMAIN-CONTAINING PROTEIN"/>
    <property type="match status" value="1"/>
</dbReference>
<reference evidence="3" key="1">
    <citation type="submission" date="2020-05" db="EMBL/GenBank/DDBJ databases">
        <title>Mycena genomes resolve the evolution of fungal bioluminescence.</title>
        <authorList>
            <person name="Tsai I.J."/>
        </authorList>
    </citation>
    <scope>NUCLEOTIDE SEQUENCE</scope>
    <source>
        <strain evidence="3">110903Hualien_Pintung</strain>
    </source>
</reference>
<feature type="coiled-coil region" evidence="1">
    <location>
        <begin position="218"/>
        <end position="274"/>
    </location>
</feature>
<organism evidence="3 4">
    <name type="scientific">Mycena chlorophos</name>
    <name type="common">Agaric fungus</name>
    <name type="synonym">Agaricus chlorophos</name>
    <dbReference type="NCBI Taxonomy" id="658473"/>
    <lineage>
        <taxon>Eukaryota</taxon>
        <taxon>Fungi</taxon>
        <taxon>Dikarya</taxon>
        <taxon>Basidiomycota</taxon>
        <taxon>Agaricomycotina</taxon>
        <taxon>Agaricomycetes</taxon>
        <taxon>Agaricomycetidae</taxon>
        <taxon>Agaricales</taxon>
        <taxon>Marasmiineae</taxon>
        <taxon>Mycenaceae</taxon>
        <taxon>Mycena</taxon>
    </lineage>
</organism>
<evidence type="ECO:0000256" key="2">
    <source>
        <dbReference type="SAM" id="MobiDB-lite"/>
    </source>
</evidence>
<sequence length="454" mass="51707">MEAYVDGIRKSAPSRREPDAEEEDGYEGRLKVPRSALDACEKSFKAADEHDVVLFLVNLESAGEKQFFSLLLLEALFQHLPPDIRVAVLDRIAFAVSVFHAFGHIWACQLVYHPHKCIGFGFENGECAERVWFAIQHLIANLRVSGYHQRIFIIDLQLEHHAETALRGMGSWLALAILRSSRWSEDELQAEYAKQVAFQTRPLPRRSQTALSTAIKTILTAEKNIELLTRELHQLKVALPRLSVPEMPQQYDRIDEVDEALQKSRRQLLSTKNQLGTDDRRALEKMAHKAYYTARLNAGALKTRLQSKIAARKQELDPVERSLVARQPAMRRDPGIKKLVKLFNKEVTTIKKLIRERKAPTGAIVPEPLNESSVFKLDIDDAIWSEVGLVDMPADIPEALLNADLRRCINALLVKQRGEEETHRLKREHGHLRIWFSTEWTATLRALAQCTDGT</sequence>
<feature type="region of interest" description="Disordered" evidence="2">
    <location>
        <begin position="1"/>
        <end position="25"/>
    </location>
</feature>
<evidence type="ECO:0000313" key="3">
    <source>
        <dbReference type="EMBL" id="KAF7295824.1"/>
    </source>
</evidence>
<proteinExistence type="predicted"/>
<dbReference type="Pfam" id="PF18758">
    <property type="entry name" value="KDZ"/>
    <property type="match status" value="1"/>
</dbReference>
<dbReference type="Proteomes" id="UP000613580">
    <property type="component" value="Unassembled WGS sequence"/>
</dbReference>
<dbReference type="InterPro" id="IPR040521">
    <property type="entry name" value="KDZ"/>
</dbReference>
<evidence type="ECO:0000313" key="4">
    <source>
        <dbReference type="Proteomes" id="UP000613580"/>
    </source>
</evidence>
<dbReference type="AlphaFoldDB" id="A0A8H6W1E3"/>
<comment type="caution">
    <text evidence="3">The sequence shown here is derived from an EMBL/GenBank/DDBJ whole genome shotgun (WGS) entry which is preliminary data.</text>
</comment>
<dbReference type="EMBL" id="JACAZE010000018">
    <property type="protein sequence ID" value="KAF7295824.1"/>
    <property type="molecule type" value="Genomic_DNA"/>
</dbReference>